<dbReference type="EMBL" id="MVGC01000136">
    <property type="protein sequence ID" value="RJE23094.1"/>
    <property type="molecule type" value="Genomic_DNA"/>
</dbReference>
<keyword evidence="2 6" id="KW-0812">Transmembrane</keyword>
<keyword evidence="3 6" id="KW-1133">Transmembrane helix</keyword>
<name>A0A3A2ZUY2_9EURO</name>
<evidence type="ECO:0000256" key="1">
    <source>
        <dbReference type="ARBA" id="ARBA00004141"/>
    </source>
</evidence>
<comment type="subcellular location">
    <subcellularLocation>
        <location evidence="1">Membrane</location>
        <topology evidence="1">Multi-pass membrane protein</topology>
    </subcellularLocation>
</comment>
<dbReference type="STRING" id="2070753.A0A3A2ZUY2"/>
<dbReference type="AlphaFoldDB" id="A0A3A2ZUY2"/>
<dbReference type="InterPro" id="IPR049326">
    <property type="entry name" value="Rhodopsin_dom_fungi"/>
</dbReference>
<dbReference type="Proteomes" id="UP000266188">
    <property type="component" value="Unassembled WGS sequence"/>
</dbReference>
<proteinExistence type="inferred from homology"/>
<reference evidence="9" key="1">
    <citation type="submission" date="2017-02" db="EMBL/GenBank/DDBJ databases">
        <authorList>
            <person name="Tafer H."/>
            <person name="Lopandic K."/>
        </authorList>
    </citation>
    <scope>NUCLEOTIDE SEQUENCE [LARGE SCALE GENOMIC DNA]</scope>
    <source>
        <strain evidence="9">CBS 366.77</strain>
    </source>
</reference>
<comment type="similarity">
    <text evidence="5">Belongs to the SAT4 family.</text>
</comment>
<feature type="transmembrane region" description="Helical" evidence="6">
    <location>
        <begin position="188"/>
        <end position="210"/>
    </location>
</feature>
<evidence type="ECO:0000256" key="2">
    <source>
        <dbReference type="ARBA" id="ARBA00022692"/>
    </source>
</evidence>
<gene>
    <name evidence="8" type="ORF">PHISCL_04584</name>
</gene>
<evidence type="ECO:0000256" key="5">
    <source>
        <dbReference type="ARBA" id="ARBA00038359"/>
    </source>
</evidence>
<accession>A0A3A2ZUY2</accession>
<dbReference type="GO" id="GO:0016020">
    <property type="term" value="C:membrane"/>
    <property type="evidence" value="ECO:0007669"/>
    <property type="project" value="UniProtKB-SubCell"/>
</dbReference>
<protein>
    <recommendedName>
        <fullName evidence="7">Rhodopsin domain-containing protein</fullName>
    </recommendedName>
</protein>
<feature type="transmembrane region" description="Helical" evidence="6">
    <location>
        <begin position="144"/>
        <end position="168"/>
    </location>
</feature>
<dbReference type="PANTHER" id="PTHR33048:SF157">
    <property type="entry name" value="INTEGRAL MEMBRANE PROTEIN"/>
    <property type="match status" value="1"/>
</dbReference>
<dbReference type="PANTHER" id="PTHR33048">
    <property type="entry name" value="PTH11-LIKE INTEGRAL MEMBRANE PROTEIN (AFU_ORTHOLOGUE AFUA_5G11245)"/>
    <property type="match status" value="1"/>
</dbReference>
<evidence type="ECO:0000313" key="8">
    <source>
        <dbReference type="EMBL" id="RJE23094.1"/>
    </source>
</evidence>
<keyword evidence="4 6" id="KW-0472">Membrane</keyword>
<feature type="transmembrane region" description="Helical" evidence="6">
    <location>
        <begin position="110"/>
        <end position="132"/>
    </location>
</feature>
<sequence>MDVMGVPTPFDDLPKIQTQSKIIYAFEPLMAAAYGFTKLSILYFYRRVLAAHAHTVFNWVSYACIAIVTVWMIGFFLQLIFSCGSRFDLQWSLLSEEVEKYCINPTPARLALAISDFILDVLIIILPLPTIWRMNITPLRKIGLTAIFMIGLMAIAASIARMVIFIIVSNPSFGEAYDIGMALSTMEWWSLIETALSAIAACLPNIMFLAKKVRTEGSVIIPELCSCSS</sequence>
<dbReference type="OrthoDB" id="5393606at2759"/>
<feature type="transmembrane region" description="Helical" evidence="6">
    <location>
        <begin position="57"/>
        <end position="81"/>
    </location>
</feature>
<evidence type="ECO:0000256" key="4">
    <source>
        <dbReference type="ARBA" id="ARBA00023136"/>
    </source>
</evidence>
<keyword evidence="9" id="KW-1185">Reference proteome</keyword>
<evidence type="ECO:0000256" key="6">
    <source>
        <dbReference type="SAM" id="Phobius"/>
    </source>
</evidence>
<comment type="caution">
    <text evidence="8">The sequence shown here is derived from an EMBL/GenBank/DDBJ whole genome shotgun (WGS) entry which is preliminary data.</text>
</comment>
<evidence type="ECO:0000313" key="9">
    <source>
        <dbReference type="Proteomes" id="UP000266188"/>
    </source>
</evidence>
<organism evidence="8 9">
    <name type="scientific">Aspergillus sclerotialis</name>
    <dbReference type="NCBI Taxonomy" id="2070753"/>
    <lineage>
        <taxon>Eukaryota</taxon>
        <taxon>Fungi</taxon>
        <taxon>Dikarya</taxon>
        <taxon>Ascomycota</taxon>
        <taxon>Pezizomycotina</taxon>
        <taxon>Eurotiomycetes</taxon>
        <taxon>Eurotiomycetidae</taxon>
        <taxon>Eurotiales</taxon>
        <taxon>Aspergillaceae</taxon>
        <taxon>Aspergillus</taxon>
        <taxon>Aspergillus subgen. Polypaecilum</taxon>
    </lineage>
</organism>
<dbReference type="InterPro" id="IPR052337">
    <property type="entry name" value="SAT4-like"/>
</dbReference>
<feature type="domain" description="Rhodopsin" evidence="7">
    <location>
        <begin position="8"/>
        <end position="210"/>
    </location>
</feature>
<dbReference type="Pfam" id="PF20684">
    <property type="entry name" value="Fung_rhodopsin"/>
    <property type="match status" value="1"/>
</dbReference>
<feature type="transmembrane region" description="Helical" evidence="6">
    <location>
        <begin position="22"/>
        <end position="45"/>
    </location>
</feature>
<evidence type="ECO:0000256" key="3">
    <source>
        <dbReference type="ARBA" id="ARBA00022989"/>
    </source>
</evidence>
<evidence type="ECO:0000259" key="7">
    <source>
        <dbReference type="Pfam" id="PF20684"/>
    </source>
</evidence>